<reference evidence="9" key="1">
    <citation type="journal article" date="2016" name="Genome Announc.">
        <title>Draft genome sequences of fungus Aspergillus calidoustus.</title>
        <authorList>
            <person name="Horn F."/>
            <person name="Linde J."/>
            <person name="Mattern D.J."/>
            <person name="Walther G."/>
            <person name="Guthke R."/>
            <person name="Scherlach K."/>
            <person name="Martin K."/>
            <person name="Brakhage A.A."/>
            <person name="Petzke L."/>
            <person name="Valiante V."/>
        </authorList>
    </citation>
    <scope>NUCLEOTIDE SEQUENCE [LARGE SCALE GENOMIC DNA]</scope>
    <source>
        <strain evidence="9">SF006504</strain>
    </source>
</reference>
<feature type="transmembrane region" description="Helical" evidence="6">
    <location>
        <begin position="221"/>
        <end position="241"/>
    </location>
</feature>
<sequence length="370" mass="41007">MSSNLAEILNPQGVATHLSERGLIAVTWTGAGLGIVFTGLRLAIRITRMKRLLADDYFVLVALFFLVVNAVLQTLQAPHLYYIILTPLTGDIIHHATMYVHYMFVIIGLFWSVLWSVKAAFLALFWGMTDNLPHYRRWWWVIVAFCVGSYAGCWIASAFTCHPPSDYFKFAKCTKDIDQQGSIISISYSTAVDILSDLMIMGFALKIVWSTRITFHQKIGVGVVFSLGAIIIAFAIVRAINITGRAYSDQAGLAVWSIAESSISVIVGCLPPFKTFLSRSNSTYASRYPPTYERSGFSARQKRSLTHTTSWSEMPLEADYELTVPKVHISAGSRNEGSSDAGEIRVTQGFVSFWSTSDEGSSLTCTERAS</sequence>
<keyword evidence="9" id="KW-1185">Reference proteome</keyword>
<feature type="transmembrane region" description="Helical" evidence="6">
    <location>
        <begin position="186"/>
        <end position="209"/>
    </location>
</feature>
<feature type="transmembrane region" description="Helical" evidence="6">
    <location>
        <begin position="138"/>
        <end position="159"/>
    </location>
</feature>
<evidence type="ECO:0000256" key="5">
    <source>
        <dbReference type="ARBA" id="ARBA00038359"/>
    </source>
</evidence>
<evidence type="ECO:0000256" key="2">
    <source>
        <dbReference type="ARBA" id="ARBA00022692"/>
    </source>
</evidence>
<dbReference type="EMBL" id="CDMC01000004">
    <property type="protein sequence ID" value="CEL05042.1"/>
    <property type="molecule type" value="Genomic_DNA"/>
</dbReference>
<dbReference type="OrthoDB" id="444631at2759"/>
<dbReference type="GO" id="GO:0016020">
    <property type="term" value="C:membrane"/>
    <property type="evidence" value="ECO:0007669"/>
    <property type="project" value="UniProtKB-SubCell"/>
</dbReference>
<evidence type="ECO:0000256" key="1">
    <source>
        <dbReference type="ARBA" id="ARBA00004141"/>
    </source>
</evidence>
<name>A0A0U5FZC3_ASPCI</name>
<keyword evidence="3 6" id="KW-1133">Transmembrane helix</keyword>
<dbReference type="PANTHER" id="PTHR33048:SF162">
    <property type="entry name" value="SATRATOXIN BIOSYNTHESIS SC1 CLUSTER PROTEIN 4"/>
    <property type="match status" value="1"/>
</dbReference>
<dbReference type="Pfam" id="PF20684">
    <property type="entry name" value="Fung_rhodopsin"/>
    <property type="match status" value="1"/>
</dbReference>
<feature type="domain" description="Rhodopsin" evidence="7">
    <location>
        <begin position="40"/>
        <end position="279"/>
    </location>
</feature>
<evidence type="ECO:0000313" key="8">
    <source>
        <dbReference type="EMBL" id="CEL05042.1"/>
    </source>
</evidence>
<gene>
    <name evidence="8" type="ORF">ASPCAL06164</name>
</gene>
<feature type="transmembrane region" description="Helical" evidence="6">
    <location>
        <begin position="23"/>
        <end position="44"/>
    </location>
</feature>
<feature type="transmembrane region" description="Helical" evidence="6">
    <location>
        <begin position="99"/>
        <end position="126"/>
    </location>
</feature>
<evidence type="ECO:0000256" key="4">
    <source>
        <dbReference type="ARBA" id="ARBA00023136"/>
    </source>
</evidence>
<evidence type="ECO:0000256" key="6">
    <source>
        <dbReference type="SAM" id="Phobius"/>
    </source>
</evidence>
<feature type="transmembrane region" description="Helical" evidence="6">
    <location>
        <begin position="56"/>
        <end position="79"/>
    </location>
</feature>
<evidence type="ECO:0000256" key="3">
    <source>
        <dbReference type="ARBA" id="ARBA00022989"/>
    </source>
</evidence>
<evidence type="ECO:0000259" key="7">
    <source>
        <dbReference type="Pfam" id="PF20684"/>
    </source>
</evidence>
<dbReference type="AlphaFoldDB" id="A0A0U5FZC3"/>
<dbReference type="OMA" id="SGMEYWT"/>
<keyword evidence="2 6" id="KW-0812">Transmembrane</keyword>
<proteinExistence type="inferred from homology"/>
<protein>
    <recommendedName>
        <fullName evidence="7">Rhodopsin domain-containing protein</fullName>
    </recommendedName>
</protein>
<dbReference type="STRING" id="454130.A0A0U5FZC3"/>
<dbReference type="Proteomes" id="UP000054771">
    <property type="component" value="Unassembled WGS sequence"/>
</dbReference>
<evidence type="ECO:0000313" key="9">
    <source>
        <dbReference type="Proteomes" id="UP000054771"/>
    </source>
</evidence>
<comment type="similarity">
    <text evidence="5">Belongs to the SAT4 family.</text>
</comment>
<accession>A0A0U5FZC3</accession>
<organism evidence="8 9">
    <name type="scientific">Aspergillus calidoustus</name>
    <dbReference type="NCBI Taxonomy" id="454130"/>
    <lineage>
        <taxon>Eukaryota</taxon>
        <taxon>Fungi</taxon>
        <taxon>Dikarya</taxon>
        <taxon>Ascomycota</taxon>
        <taxon>Pezizomycotina</taxon>
        <taxon>Eurotiomycetes</taxon>
        <taxon>Eurotiomycetidae</taxon>
        <taxon>Eurotiales</taxon>
        <taxon>Aspergillaceae</taxon>
        <taxon>Aspergillus</taxon>
        <taxon>Aspergillus subgen. Nidulantes</taxon>
    </lineage>
</organism>
<dbReference type="PANTHER" id="PTHR33048">
    <property type="entry name" value="PTH11-LIKE INTEGRAL MEMBRANE PROTEIN (AFU_ORTHOLOGUE AFUA_5G11245)"/>
    <property type="match status" value="1"/>
</dbReference>
<dbReference type="InterPro" id="IPR052337">
    <property type="entry name" value="SAT4-like"/>
</dbReference>
<dbReference type="InterPro" id="IPR049326">
    <property type="entry name" value="Rhodopsin_dom_fungi"/>
</dbReference>
<comment type="subcellular location">
    <subcellularLocation>
        <location evidence="1">Membrane</location>
        <topology evidence="1">Multi-pass membrane protein</topology>
    </subcellularLocation>
</comment>
<keyword evidence="4 6" id="KW-0472">Membrane</keyword>
<feature type="transmembrane region" description="Helical" evidence="6">
    <location>
        <begin position="253"/>
        <end position="273"/>
    </location>
</feature>